<name>A0A6A5ZVY1_9PLEO</name>
<keyword evidence="4 8" id="KW-0496">Mitochondrion</keyword>
<dbReference type="InterPro" id="IPR052064">
    <property type="entry name" value="Mito_IMP1_subunit"/>
</dbReference>
<dbReference type="GO" id="GO:0006465">
    <property type="term" value="P:signal peptide processing"/>
    <property type="evidence" value="ECO:0007669"/>
    <property type="project" value="InterPro"/>
</dbReference>
<evidence type="ECO:0000256" key="7">
    <source>
        <dbReference type="PIRSR" id="PIRSR600223-1"/>
    </source>
</evidence>
<evidence type="ECO:0000256" key="5">
    <source>
        <dbReference type="ARBA" id="ARBA00023136"/>
    </source>
</evidence>
<evidence type="ECO:0000256" key="6">
    <source>
        <dbReference type="ARBA" id="ARBA00038445"/>
    </source>
</evidence>
<dbReference type="Proteomes" id="UP000799770">
    <property type="component" value="Unassembled WGS sequence"/>
</dbReference>
<evidence type="ECO:0000256" key="3">
    <source>
        <dbReference type="ARBA" id="ARBA00022801"/>
    </source>
</evidence>
<dbReference type="AlphaFoldDB" id="A0A6A5ZVY1"/>
<dbReference type="PRINTS" id="PR00727">
    <property type="entry name" value="LEADERPTASE"/>
</dbReference>
<reference evidence="10" key="1">
    <citation type="journal article" date="2020" name="Stud. Mycol.">
        <title>101 Dothideomycetes genomes: a test case for predicting lifestyles and emergence of pathogens.</title>
        <authorList>
            <person name="Haridas S."/>
            <person name="Albert R."/>
            <person name="Binder M."/>
            <person name="Bloem J."/>
            <person name="Labutti K."/>
            <person name="Salamov A."/>
            <person name="Andreopoulos B."/>
            <person name="Baker S."/>
            <person name="Barry K."/>
            <person name="Bills G."/>
            <person name="Bluhm B."/>
            <person name="Cannon C."/>
            <person name="Castanera R."/>
            <person name="Culley D."/>
            <person name="Daum C."/>
            <person name="Ezra D."/>
            <person name="Gonzalez J."/>
            <person name="Henrissat B."/>
            <person name="Kuo A."/>
            <person name="Liang C."/>
            <person name="Lipzen A."/>
            <person name="Lutzoni F."/>
            <person name="Magnuson J."/>
            <person name="Mondo S."/>
            <person name="Nolan M."/>
            <person name="Ohm R."/>
            <person name="Pangilinan J."/>
            <person name="Park H.-J."/>
            <person name="Ramirez L."/>
            <person name="Alfaro M."/>
            <person name="Sun H."/>
            <person name="Tritt A."/>
            <person name="Yoshinaga Y."/>
            <person name="Zwiers L.-H."/>
            <person name="Turgeon B."/>
            <person name="Goodwin S."/>
            <person name="Spatafora J."/>
            <person name="Crous P."/>
            <person name="Grigoriev I."/>
        </authorList>
    </citation>
    <scope>NUCLEOTIDE SEQUENCE</scope>
    <source>
        <strain evidence="10">CBS 627.86</strain>
    </source>
</reference>
<keyword evidence="3 8" id="KW-0378">Hydrolase</keyword>
<sequence length="229" mass="25558">MPPPRIYLASIFARLRNLRSNIPPRLSRNHLKSAAPGGVERNAARYMLTVAQVYLGFHLTFKYFYKLEFTSGISMVPTIPHGINSSPPCILVSMLHRRGKGVKVGDVVVYTHPSNQTQACKRVIGMPGDYVCVVSPNREAEDLPTAAEEEEEDTFVQFKEEMIRVPEGHCWVAGDNLEWSRDSRIHGAVPLNLIRGKVLAVCLPFGERKWLGGGGLREVQEGGHELVIR</sequence>
<comment type="similarity">
    <text evidence="6">Belongs to the peptidase S26 family. IMP1 subfamily.</text>
</comment>
<dbReference type="GO" id="GO:0006627">
    <property type="term" value="P:protein processing involved in protein targeting to mitochondrion"/>
    <property type="evidence" value="ECO:0007669"/>
    <property type="project" value="TreeGrafter"/>
</dbReference>
<evidence type="ECO:0000313" key="10">
    <source>
        <dbReference type="EMBL" id="KAF2123043.1"/>
    </source>
</evidence>
<dbReference type="Pfam" id="PF10502">
    <property type="entry name" value="Peptidase_S26"/>
    <property type="match status" value="1"/>
</dbReference>
<keyword evidence="2 8" id="KW-0999">Mitochondrion inner membrane</keyword>
<dbReference type="PANTHER" id="PTHR12383:SF16">
    <property type="entry name" value="MITOCHONDRIAL INNER MEMBRANE PROTEASE SUBUNIT 1"/>
    <property type="match status" value="1"/>
</dbReference>
<dbReference type="EMBL" id="ML977310">
    <property type="protein sequence ID" value="KAF2123043.1"/>
    <property type="molecule type" value="Genomic_DNA"/>
</dbReference>
<evidence type="ECO:0000313" key="11">
    <source>
        <dbReference type="Proteomes" id="UP000799770"/>
    </source>
</evidence>
<dbReference type="SUPFAM" id="SSF51306">
    <property type="entry name" value="LexA/Signal peptidase"/>
    <property type="match status" value="1"/>
</dbReference>
<proteinExistence type="inferred from homology"/>
<organism evidence="10 11">
    <name type="scientific">Lophiotrema nucula</name>
    <dbReference type="NCBI Taxonomy" id="690887"/>
    <lineage>
        <taxon>Eukaryota</taxon>
        <taxon>Fungi</taxon>
        <taxon>Dikarya</taxon>
        <taxon>Ascomycota</taxon>
        <taxon>Pezizomycotina</taxon>
        <taxon>Dothideomycetes</taxon>
        <taxon>Pleosporomycetidae</taxon>
        <taxon>Pleosporales</taxon>
        <taxon>Lophiotremataceae</taxon>
        <taxon>Lophiotrema</taxon>
    </lineage>
</organism>
<dbReference type="CDD" id="cd06530">
    <property type="entry name" value="S26_SPase_I"/>
    <property type="match status" value="1"/>
</dbReference>
<dbReference type="InterPro" id="IPR019533">
    <property type="entry name" value="Peptidase_S26"/>
</dbReference>
<dbReference type="PANTHER" id="PTHR12383">
    <property type="entry name" value="PROTEASE FAMILY S26 MITOCHONDRIAL INNER MEMBRANE PROTEASE-RELATED"/>
    <property type="match status" value="1"/>
</dbReference>
<feature type="active site" evidence="7">
    <location>
        <position position="74"/>
    </location>
</feature>
<dbReference type="InterPro" id="IPR036286">
    <property type="entry name" value="LexA/Signal_pep-like_sf"/>
</dbReference>
<evidence type="ECO:0000256" key="4">
    <source>
        <dbReference type="ARBA" id="ARBA00023128"/>
    </source>
</evidence>
<protein>
    <recommendedName>
        <fullName evidence="8">Mitochondrial inner membrane protease subunit</fullName>
        <ecNumber evidence="8">3.4.21.-</ecNumber>
    </recommendedName>
</protein>
<evidence type="ECO:0000256" key="8">
    <source>
        <dbReference type="RuleBase" id="RU362041"/>
    </source>
</evidence>
<keyword evidence="11" id="KW-1185">Reference proteome</keyword>
<dbReference type="EC" id="3.4.21.-" evidence="8"/>
<dbReference type="NCBIfam" id="TIGR02227">
    <property type="entry name" value="sigpep_I_bact"/>
    <property type="match status" value="1"/>
</dbReference>
<evidence type="ECO:0000256" key="2">
    <source>
        <dbReference type="ARBA" id="ARBA00022792"/>
    </source>
</evidence>
<feature type="domain" description="Peptidase S26" evidence="9">
    <location>
        <begin position="52"/>
        <end position="201"/>
    </location>
</feature>
<accession>A0A6A5ZVY1</accession>
<dbReference type="GO" id="GO:0042720">
    <property type="term" value="C:mitochondrial inner membrane peptidase complex"/>
    <property type="evidence" value="ECO:0007669"/>
    <property type="project" value="TreeGrafter"/>
</dbReference>
<evidence type="ECO:0000259" key="9">
    <source>
        <dbReference type="Pfam" id="PF10502"/>
    </source>
</evidence>
<dbReference type="GO" id="GO:0004252">
    <property type="term" value="F:serine-type endopeptidase activity"/>
    <property type="evidence" value="ECO:0007669"/>
    <property type="project" value="InterPro"/>
</dbReference>
<gene>
    <name evidence="10" type="ORF">BDV96DRAFT_561884</name>
</gene>
<evidence type="ECO:0000256" key="1">
    <source>
        <dbReference type="ARBA" id="ARBA00004273"/>
    </source>
</evidence>
<dbReference type="Gene3D" id="2.10.109.10">
    <property type="entry name" value="Umud Fragment, subunit A"/>
    <property type="match status" value="1"/>
</dbReference>
<dbReference type="InterPro" id="IPR000223">
    <property type="entry name" value="Pept_S26A_signal_pept_1"/>
</dbReference>
<dbReference type="OrthoDB" id="308440at2759"/>
<keyword evidence="5" id="KW-0472">Membrane</keyword>
<keyword evidence="8" id="KW-0645">Protease</keyword>
<comment type="subcellular location">
    <subcellularLocation>
        <location evidence="1 8">Mitochondrion inner membrane</location>
    </subcellularLocation>
</comment>
<feature type="active site" evidence="7">
    <location>
        <position position="121"/>
    </location>
</feature>